<dbReference type="EMBL" id="LZLG01000066">
    <property type="protein sequence ID" value="OBJ60817.1"/>
    <property type="molecule type" value="Genomic_DNA"/>
</dbReference>
<feature type="region of interest" description="Disordered" evidence="1">
    <location>
        <begin position="1"/>
        <end position="22"/>
    </location>
</feature>
<sequence>MKPRQSQRSPAEYGGGAARSPWLPHRMRDAAALARRWTHRKGEGAMDAVPAIEDQLQALQPICSAQRVSTGITCGAPAVAVAEIHAIDGCDQMGLSPDGDLVETLCQACLSTLQWAIATYVGDKREMASRCGAHPACTTCGRPTGYLGSVFAVRPIGPPEGLAP</sequence>
<dbReference type="AlphaFoldDB" id="A0A853M3X9"/>
<organism evidence="2 3">
    <name type="scientific">Mycobacterium colombiense</name>
    <dbReference type="NCBI Taxonomy" id="339268"/>
    <lineage>
        <taxon>Bacteria</taxon>
        <taxon>Bacillati</taxon>
        <taxon>Actinomycetota</taxon>
        <taxon>Actinomycetes</taxon>
        <taxon>Mycobacteriales</taxon>
        <taxon>Mycobacteriaceae</taxon>
        <taxon>Mycobacterium</taxon>
        <taxon>Mycobacterium avium complex (MAC)</taxon>
    </lineage>
</organism>
<accession>A0A853M3X9</accession>
<evidence type="ECO:0000313" key="2">
    <source>
        <dbReference type="EMBL" id="OBJ60817.1"/>
    </source>
</evidence>
<name>A0A853M3X9_9MYCO</name>
<gene>
    <name evidence="2" type="ORF">A5628_07180</name>
</gene>
<protein>
    <submittedName>
        <fullName evidence="2">Phosphoenolpyruvate carboxylase</fullName>
    </submittedName>
</protein>
<dbReference type="Proteomes" id="UP000093894">
    <property type="component" value="Unassembled WGS sequence"/>
</dbReference>
<comment type="caution">
    <text evidence="2">The sequence shown here is derived from an EMBL/GenBank/DDBJ whole genome shotgun (WGS) entry which is preliminary data.</text>
</comment>
<evidence type="ECO:0000313" key="3">
    <source>
        <dbReference type="Proteomes" id="UP000093894"/>
    </source>
</evidence>
<evidence type="ECO:0000256" key="1">
    <source>
        <dbReference type="SAM" id="MobiDB-lite"/>
    </source>
</evidence>
<reference evidence="2 3" key="1">
    <citation type="submission" date="2016-06" db="EMBL/GenBank/DDBJ databases">
        <authorList>
            <person name="Sutton G."/>
            <person name="Brinkac L."/>
            <person name="Sanka R."/>
            <person name="Adams M."/>
            <person name="Lau E."/>
            <person name="Garcia-Basteiro A."/>
            <person name="Lopez-Varela E."/>
            <person name="Palencia S."/>
        </authorList>
    </citation>
    <scope>NUCLEOTIDE SEQUENCE [LARGE SCALE GENOMIC DNA]</scope>
    <source>
        <strain evidence="2 3">1164983.0</strain>
    </source>
</reference>
<proteinExistence type="predicted"/>
<keyword evidence="2" id="KW-0670">Pyruvate</keyword>